<name>A0A7S0EQF5_9EUKA</name>
<dbReference type="EMBL" id="HBEP01021061">
    <property type="protein sequence ID" value="CAD8491942.1"/>
    <property type="molecule type" value="Transcribed_RNA"/>
</dbReference>
<organism evidence="1">
    <name type="scientific">Phaeocystis antarctica</name>
    <dbReference type="NCBI Taxonomy" id="33657"/>
    <lineage>
        <taxon>Eukaryota</taxon>
        <taxon>Haptista</taxon>
        <taxon>Haptophyta</taxon>
        <taxon>Prymnesiophyceae</taxon>
        <taxon>Phaeocystales</taxon>
        <taxon>Phaeocystaceae</taxon>
        <taxon>Phaeocystis</taxon>
    </lineage>
</organism>
<proteinExistence type="predicted"/>
<reference evidence="1" key="1">
    <citation type="submission" date="2021-01" db="EMBL/GenBank/DDBJ databases">
        <authorList>
            <person name="Corre E."/>
            <person name="Pelletier E."/>
            <person name="Niang G."/>
            <person name="Scheremetjew M."/>
            <person name="Finn R."/>
            <person name="Kale V."/>
            <person name="Holt S."/>
            <person name="Cochrane G."/>
            <person name="Meng A."/>
            <person name="Brown T."/>
            <person name="Cohen L."/>
        </authorList>
    </citation>
    <scope>NUCLEOTIDE SEQUENCE</scope>
    <source>
        <strain evidence="1">CCMP1374</strain>
    </source>
</reference>
<gene>
    <name evidence="1" type="ORF">PANT1444_LOCUS11837</name>
</gene>
<protein>
    <submittedName>
        <fullName evidence="1">Uncharacterized protein</fullName>
    </submittedName>
</protein>
<sequence>MLDCAAARAAVLQDANLLAEVLAFLPLPRTILLAREVARLWRETAKRPLLRVALHDVLALKRARLQSDACVNPRTSGAPPTILSPDELAADEHPTVKWLVHSYENGICSAVFDALGGYRKSVVDAIVWFLGQGLTRLLIVAQPSALRDWARMLQAAGVSCIDQVTAGEEPELYTRLHRDDPRQRMPAVLLRTPSQVEDEVFRAERDFRAAEGRGPTAPGIFGAGYWHYAVFDVAPMVHLHETQLVALSDRLKLQQRLRCRHLNAIAQSQGQLTYVLLSASPPPTQLHKLAPLLQLCPWAAPEVAMKIYSRMLEVVDRFCMGDAETQRWALRDYLPSEVAYLLRPCLLHTPL</sequence>
<evidence type="ECO:0000313" key="1">
    <source>
        <dbReference type="EMBL" id="CAD8491942.1"/>
    </source>
</evidence>
<accession>A0A7S0EQF5</accession>
<dbReference type="AlphaFoldDB" id="A0A7S0EQF5"/>